<name>A0ABV0JKL6_9CYAN</name>
<evidence type="ECO:0000313" key="1">
    <source>
        <dbReference type="EMBL" id="MEP0863544.1"/>
    </source>
</evidence>
<dbReference type="Proteomes" id="UP001442494">
    <property type="component" value="Unassembled WGS sequence"/>
</dbReference>
<comment type="caution">
    <text evidence="1">The sequence shown here is derived from an EMBL/GenBank/DDBJ whole genome shotgun (WGS) entry which is preliminary data.</text>
</comment>
<organism evidence="1 2">
    <name type="scientific">Funiculus sociatus GB2-A5</name>
    <dbReference type="NCBI Taxonomy" id="2933946"/>
    <lineage>
        <taxon>Bacteria</taxon>
        <taxon>Bacillati</taxon>
        <taxon>Cyanobacteriota</taxon>
        <taxon>Cyanophyceae</taxon>
        <taxon>Coleofasciculales</taxon>
        <taxon>Coleofasciculaceae</taxon>
        <taxon>Funiculus</taxon>
    </lineage>
</organism>
<evidence type="ECO:0000313" key="2">
    <source>
        <dbReference type="Proteomes" id="UP001442494"/>
    </source>
</evidence>
<dbReference type="EMBL" id="JAMPKK010000005">
    <property type="protein sequence ID" value="MEP0863544.1"/>
    <property type="molecule type" value="Genomic_DNA"/>
</dbReference>
<sequence>MSGNANGAIASLPLRLHSPKTKAGRDAIAFFYNVVTILGSRNPLLV</sequence>
<reference evidence="1 2" key="1">
    <citation type="submission" date="2022-04" db="EMBL/GenBank/DDBJ databases">
        <title>Positive selection, recombination, and allopatry shape intraspecific diversity of widespread and dominant cyanobacteria.</title>
        <authorList>
            <person name="Wei J."/>
            <person name="Shu W."/>
            <person name="Hu C."/>
        </authorList>
    </citation>
    <scope>NUCLEOTIDE SEQUENCE [LARGE SCALE GENOMIC DNA]</scope>
    <source>
        <strain evidence="1 2">GB2-A5</strain>
    </source>
</reference>
<protein>
    <submittedName>
        <fullName evidence="1">Uncharacterized protein</fullName>
    </submittedName>
</protein>
<proteinExistence type="predicted"/>
<accession>A0ABV0JKL6</accession>
<dbReference type="RefSeq" id="WP_190418817.1">
    <property type="nucleotide sequence ID" value="NZ_JAMPKK010000005.1"/>
</dbReference>
<keyword evidence="2" id="KW-1185">Reference proteome</keyword>
<gene>
    <name evidence="1" type="ORF">NDI37_03575</name>
</gene>